<sequence length="267" mass="29458">MSERQNQQKAVDQAQQNKELFPLDDVRSPDFIFLDTGSVESPDAFCDLGAYSAFMDGINSMNMDLVSTSDFDPTSTRSPLSARSESVDHILSRFPCIDTRSHPSNSNDQGNNGGLQSDDLSSTEAEKARWLSPLHIAAQRGHDRVVRVLLQHHIDCNEKDSDGLTPLIHATIRGYDDVVNSLLLHGAGIGYVDNDHRSALHWAVIYRREGLLTILLKACKGERTLIDGYNKEGKTPLLMAVDAGFEAGVQILLELGANIHYKARISN</sequence>
<evidence type="ECO:0000313" key="6">
    <source>
        <dbReference type="Proteomes" id="UP000184330"/>
    </source>
</evidence>
<name>A0A1L7XS73_9HELO</name>
<dbReference type="PROSITE" id="PS50088">
    <property type="entry name" value="ANK_REPEAT"/>
    <property type="match status" value="3"/>
</dbReference>
<feature type="compositionally biased region" description="Low complexity" evidence="4">
    <location>
        <begin position="1"/>
        <end position="18"/>
    </location>
</feature>
<gene>
    <name evidence="5" type="ORF">PAC_17793</name>
</gene>
<dbReference type="SMART" id="SM00248">
    <property type="entry name" value="ANK"/>
    <property type="match status" value="4"/>
</dbReference>
<evidence type="ECO:0000313" key="5">
    <source>
        <dbReference type="EMBL" id="CZR67894.1"/>
    </source>
</evidence>
<keyword evidence="2 3" id="KW-0040">ANK repeat</keyword>
<protein>
    <submittedName>
        <fullName evidence="5">Uncharacterized protein</fullName>
    </submittedName>
</protein>
<proteinExistence type="predicted"/>
<feature type="repeat" description="ANK" evidence="3">
    <location>
        <begin position="232"/>
        <end position="264"/>
    </location>
</feature>
<dbReference type="Proteomes" id="UP000184330">
    <property type="component" value="Unassembled WGS sequence"/>
</dbReference>
<dbReference type="PROSITE" id="PS50297">
    <property type="entry name" value="ANK_REP_REGION"/>
    <property type="match status" value="3"/>
</dbReference>
<dbReference type="AlphaFoldDB" id="A0A1L7XS73"/>
<dbReference type="Pfam" id="PF12796">
    <property type="entry name" value="Ank_2"/>
    <property type="match status" value="1"/>
</dbReference>
<evidence type="ECO:0000256" key="4">
    <source>
        <dbReference type="SAM" id="MobiDB-lite"/>
    </source>
</evidence>
<feature type="compositionally biased region" description="Polar residues" evidence="4">
    <location>
        <begin position="102"/>
        <end position="119"/>
    </location>
</feature>
<feature type="region of interest" description="Disordered" evidence="4">
    <location>
        <begin position="1"/>
        <end position="21"/>
    </location>
</feature>
<dbReference type="STRING" id="576137.A0A1L7XS73"/>
<evidence type="ECO:0000256" key="3">
    <source>
        <dbReference type="PROSITE-ProRule" id="PRU00023"/>
    </source>
</evidence>
<dbReference type="Gene3D" id="1.25.40.20">
    <property type="entry name" value="Ankyrin repeat-containing domain"/>
    <property type="match status" value="1"/>
</dbReference>
<dbReference type="InterPro" id="IPR036770">
    <property type="entry name" value="Ankyrin_rpt-contain_sf"/>
</dbReference>
<dbReference type="PANTHER" id="PTHR24198">
    <property type="entry name" value="ANKYRIN REPEAT AND PROTEIN KINASE DOMAIN-CONTAINING PROTEIN"/>
    <property type="match status" value="1"/>
</dbReference>
<organism evidence="5 6">
    <name type="scientific">Phialocephala subalpina</name>
    <dbReference type="NCBI Taxonomy" id="576137"/>
    <lineage>
        <taxon>Eukaryota</taxon>
        <taxon>Fungi</taxon>
        <taxon>Dikarya</taxon>
        <taxon>Ascomycota</taxon>
        <taxon>Pezizomycotina</taxon>
        <taxon>Leotiomycetes</taxon>
        <taxon>Helotiales</taxon>
        <taxon>Mollisiaceae</taxon>
        <taxon>Phialocephala</taxon>
        <taxon>Phialocephala fortinii species complex</taxon>
    </lineage>
</organism>
<dbReference type="SUPFAM" id="SSF48403">
    <property type="entry name" value="Ankyrin repeat"/>
    <property type="match status" value="1"/>
</dbReference>
<evidence type="ECO:0000256" key="2">
    <source>
        <dbReference type="ARBA" id="ARBA00023043"/>
    </source>
</evidence>
<accession>A0A1L7XS73</accession>
<dbReference type="InterPro" id="IPR002110">
    <property type="entry name" value="Ankyrin_rpt"/>
</dbReference>
<feature type="repeat" description="ANK" evidence="3">
    <location>
        <begin position="162"/>
        <end position="194"/>
    </location>
</feature>
<reference evidence="5 6" key="1">
    <citation type="submission" date="2016-03" db="EMBL/GenBank/DDBJ databases">
        <authorList>
            <person name="Ploux O."/>
        </authorList>
    </citation>
    <scope>NUCLEOTIDE SEQUENCE [LARGE SCALE GENOMIC DNA]</scope>
    <source>
        <strain evidence="5 6">UAMH 11012</strain>
    </source>
</reference>
<feature type="repeat" description="ANK" evidence="3">
    <location>
        <begin position="129"/>
        <end position="161"/>
    </location>
</feature>
<dbReference type="EMBL" id="FJOG01000048">
    <property type="protein sequence ID" value="CZR67894.1"/>
    <property type="molecule type" value="Genomic_DNA"/>
</dbReference>
<dbReference type="Pfam" id="PF00023">
    <property type="entry name" value="Ank"/>
    <property type="match status" value="1"/>
</dbReference>
<keyword evidence="6" id="KW-1185">Reference proteome</keyword>
<feature type="region of interest" description="Disordered" evidence="4">
    <location>
        <begin position="98"/>
        <end position="119"/>
    </location>
</feature>
<evidence type="ECO:0000256" key="1">
    <source>
        <dbReference type="ARBA" id="ARBA00022737"/>
    </source>
</evidence>
<dbReference type="PANTHER" id="PTHR24198:SF165">
    <property type="entry name" value="ANKYRIN REPEAT-CONTAINING PROTEIN-RELATED"/>
    <property type="match status" value="1"/>
</dbReference>
<dbReference type="OrthoDB" id="5416972at2759"/>
<keyword evidence="1" id="KW-0677">Repeat</keyword>